<gene>
    <name evidence="7" type="ORF">Bca52824_009260</name>
</gene>
<dbReference type="InterPro" id="IPR000490">
    <property type="entry name" value="Glyco_hydro_17"/>
</dbReference>
<dbReference type="PANTHER" id="PTHR32227">
    <property type="entry name" value="GLUCAN ENDO-1,3-BETA-GLUCOSIDASE BG1-RELATED-RELATED"/>
    <property type="match status" value="1"/>
</dbReference>
<accession>A0A8X8BA16</accession>
<dbReference type="OrthoDB" id="1716442at2759"/>
<dbReference type="Gene3D" id="3.20.20.80">
    <property type="entry name" value="Glycosidases"/>
    <property type="match status" value="1"/>
</dbReference>
<evidence type="ECO:0000256" key="1">
    <source>
        <dbReference type="ARBA" id="ARBA00000382"/>
    </source>
</evidence>
<keyword evidence="4" id="KW-0378">Hydrolase</keyword>
<evidence type="ECO:0000256" key="5">
    <source>
        <dbReference type="ARBA" id="ARBA00023295"/>
    </source>
</evidence>
<evidence type="ECO:0000256" key="4">
    <source>
        <dbReference type="ARBA" id="ARBA00022801"/>
    </source>
</evidence>
<evidence type="ECO:0000313" key="7">
    <source>
        <dbReference type="EMBL" id="KAG2326532.1"/>
    </source>
</evidence>
<evidence type="ECO:0000256" key="2">
    <source>
        <dbReference type="ARBA" id="ARBA00008773"/>
    </source>
</evidence>
<evidence type="ECO:0000313" key="8">
    <source>
        <dbReference type="Proteomes" id="UP000886595"/>
    </source>
</evidence>
<evidence type="ECO:0000256" key="3">
    <source>
        <dbReference type="ARBA" id="ARBA00012780"/>
    </source>
</evidence>
<dbReference type="InterPro" id="IPR017853">
    <property type="entry name" value="GH"/>
</dbReference>
<proteinExistence type="inferred from homology"/>
<comment type="caution">
    <text evidence="7">The sequence shown here is derived from an EMBL/GenBank/DDBJ whole genome shotgun (WGS) entry which is preliminary data.</text>
</comment>
<dbReference type="AlphaFoldDB" id="A0A8X8BA16"/>
<organism evidence="7 8">
    <name type="scientific">Brassica carinata</name>
    <name type="common">Ethiopian mustard</name>
    <name type="synonym">Abyssinian cabbage</name>
    <dbReference type="NCBI Taxonomy" id="52824"/>
    <lineage>
        <taxon>Eukaryota</taxon>
        <taxon>Viridiplantae</taxon>
        <taxon>Streptophyta</taxon>
        <taxon>Embryophyta</taxon>
        <taxon>Tracheophyta</taxon>
        <taxon>Spermatophyta</taxon>
        <taxon>Magnoliopsida</taxon>
        <taxon>eudicotyledons</taxon>
        <taxon>Gunneridae</taxon>
        <taxon>Pentapetalae</taxon>
        <taxon>rosids</taxon>
        <taxon>malvids</taxon>
        <taxon>Brassicales</taxon>
        <taxon>Brassicaceae</taxon>
        <taxon>Brassiceae</taxon>
        <taxon>Brassica</taxon>
    </lineage>
</organism>
<evidence type="ECO:0000256" key="6">
    <source>
        <dbReference type="RuleBase" id="RU004335"/>
    </source>
</evidence>
<comment type="similarity">
    <text evidence="2 6">Belongs to the glycosyl hydrolase 17 family.</text>
</comment>
<dbReference type="GO" id="GO:0005975">
    <property type="term" value="P:carbohydrate metabolic process"/>
    <property type="evidence" value="ECO:0007669"/>
    <property type="project" value="InterPro"/>
</dbReference>
<keyword evidence="8" id="KW-1185">Reference proteome</keyword>
<keyword evidence="5" id="KW-0326">Glycosidase</keyword>
<dbReference type="EMBL" id="JAAMPC010000002">
    <property type="protein sequence ID" value="KAG2326532.1"/>
    <property type="molecule type" value="Genomic_DNA"/>
</dbReference>
<reference evidence="7 8" key="1">
    <citation type="submission" date="2020-02" db="EMBL/GenBank/DDBJ databases">
        <authorList>
            <person name="Ma Q."/>
            <person name="Huang Y."/>
            <person name="Song X."/>
            <person name="Pei D."/>
        </authorList>
    </citation>
    <scope>NUCLEOTIDE SEQUENCE [LARGE SCALE GENOMIC DNA]</scope>
    <source>
        <strain evidence="7">Sxm20200214</strain>
        <tissue evidence="7">Leaf</tissue>
    </source>
</reference>
<comment type="catalytic activity">
    <reaction evidence="1">
        <text>Hydrolysis of (1-&gt;3)-beta-D-glucosidic linkages in (1-&gt;3)-beta-D-glucans.</text>
        <dbReference type="EC" id="3.2.1.39"/>
    </reaction>
</comment>
<dbReference type="Pfam" id="PF00332">
    <property type="entry name" value="Glyco_hydro_17"/>
    <property type="match status" value="1"/>
</dbReference>
<sequence>MRIYDPDHETLNTLRNSNIQLILDVPTTDLPRIASSQAEADAWDQKNVKSYNGVRFRYIAVGNEVIDMVARKIQR</sequence>
<dbReference type="GO" id="GO:0042973">
    <property type="term" value="F:glucan endo-1,3-beta-D-glucosidase activity"/>
    <property type="evidence" value="ECO:0007669"/>
    <property type="project" value="UniProtKB-EC"/>
</dbReference>
<protein>
    <recommendedName>
        <fullName evidence="3">glucan endo-1,3-beta-D-glucosidase</fullName>
        <ecNumber evidence="3">3.2.1.39</ecNumber>
    </recommendedName>
</protein>
<dbReference type="Proteomes" id="UP000886595">
    <property type="component" value="Unassembled WGS sequence"/>
</dbReference>
<name>A0A8X8BA16_BRACI</name>
<dbReference type="EC" id="3.2.1.39" evidence="3"/>
<dbReference type="SUPFAM" id="SSF51445">
    <property type="entry name" value="(Trans)glycosidases"/>
    <property type="match status" value="1"/>
</dbReference>
<dbReference type="InterPro" id="IPR044965">
    <property type="entry name" value="Glyco_hydro_17_plant"/>
</dbReference>